<dbReference type="EMBL" id="JAYKXH010000021">
    <property type="protein sequence ID" value="KAK7130023.1"/>
    <property type="molecule type" value="Genomic_DNA"/>
</dbReference>
<sequence length="104" mass="11317">MSQDSLNTGCVWSVQSSEAEIWDVWKDIRCNDGLLLMDGIQDVFGASGHQKLRSGTCGQTFPVMMDFCGWTGSTGRWQVKLMQVGGATESATVTGQYVSQDSIT</sequence>
<proteinExistence type="predicted"/>
<dbReference type="Proteomes" id="UP001364617">
    <property type="component" value="Unassembled WGS sequence"/>
</dbReference>
<evidence type="ECO:0000313" key="1">
    <source>
        <dbReference type="EMBL" id="KAK7130023.1"/>
    </source>
</evidence>
<dbReference type="AlphaFoldDB" id="A0AAN9CDU5"/>
<keyword evidence="2" id="KW-1185">Reference proteome</keyword>
<protein>
    <submittedName>
        <fullName evidence="1">Uncharacterized protein</fullName>
    </submittedName>
</protein>
<comment type="caution">
    <text evidence="1">The sequence shown here is derived from an EMBL/GenBank/DDBJ whole genome shotgun (WGS) entry which is preliminary data.</text>
</comment>
<organism evidence="1 2">
    <name type="scientific">Phoxinus phoxinus</name>
    <name type="common">Eurasian minnow</name>
    <dbReference type="NCBI Taxonomy" id="58324"/>
    <lineage>
        <taxon>Eukaryota</taxon>
        <taxon>Metazoa</taxon>
        <taxon>Chordata</taxon>
        <taxon>Craniata</taxon>
        <taxon>Vertebrata</taxon>
        <taxon>Euteleostomi</taxon>
        <taxon>Actinopterygii</taxon>
        <taxon>Neopterygii</taxon>
        <taxon>Teleostei</taxon>
        <taxon>Ostariophysi</taxon>
        <taxon>Cypriniformes</taxon>
        <taxon>Leuciscidae</taxon>
        <taxon>Phoxininae</taxon>
        <taxon>Phoxinus</taxon>
    </lineage>
</organism>
<accession>A0AAN9CDU5</accession>
<gene>
    <name evidence="1" type="ORF">R3I93_019610</name>
</gene>
<evidence type="ECO:0000313" key="2">
    <source>
        <dbReference type="Proteomes" id="UP001364617"/>
    </source>
</evidence>
<reference evidence="1 2" key="1">
    <citation type="submission" date="2024-02" db="EMBL/GenBank/DDBJ databases">
        <title>Chromosome-level genome assembly of the Eurasian Minnow (Phoxinus phoxinus).</title>
        <authorList>
            <person name="Oriowo T.O."/>
            <person name="Martin S."/>
            <person name="Stange M."/>
            <person name="Chrysostomakis Y."/>
            <person name="Brown T."/>
            <person name="Winkler S."/>
            <person name="Kukowka S."/>
            <person name="Myers E.W."/>
            <person name="Bohne A."/>
        </authorList>
    </citation>
    <scope>NUCLEOTIDE SEQUENCE [LARGE SCALE GENOMIC DNA]</scope>
    <source>
        <strain evidence="1">ZFMK-TIS-60720</strain>
        <tissue evidence="1">Whole Organism</tissue>
    </source>
</reference>
<name>A0AAN9CDU5_9TELE</name>